<reference evidence="10" key="1">
    <citation type="submission" date="2022-11" db="UniProtKB">
        <authorList>
            <consortium name="WormBaseParasite"/>
        </authorList>
    </citation>
    <scope>IDENTIFICATION</scope>
</reference>
<keyword evidence="3" id="KW-0687">Ribonucleoprotein</keyword>
<dbReference type="Gene3D" id="2.30.30.30">
    <property type="match status" value="1"/>
</dbReference>
<evidence type="ECO:0000256" key="2">
    <source>
        <dbReference type="ARBA" id="ARBA00022980"/>
    </source>
</evidence>
<protein>
    <recommendedName>
        <fullName evidence="5">Large ribosomal subunit protein eL6</fullName>
    </recommendedName>
    <alternativeName>
        <fullName evidence="6">60S ribosomal protein L6</fullName>
    </alternativeName>
</protein>
<evidence type="ECO:0000256" key="7">
    <source>
        <dbReference type="ARBA" id="ARBA00046388"/>
    </source>
</evidence>
<evidence type="ECO:0000256" key="4">
    <source>
        <dbReference type="ARBA" id="ARBA00034092"/>
    </source>
</evidence>
<dbReference type="InterPro" id="IPR041997">
    <property type="entry name" value="Ribosomal_eL6_KOW"/>
</dbReference>
<dbReference type="GO" id="GO:0003723">
    <property type="term" value="F:RNA binding"/>
    <property type="evidence" value="ECO:0007669"/>
    <property type="project" value="TreeGrafter"/>
</dbReference>
<sequence length="258" mass="29931">MPLVTKERPRNYELVEGSGLMRFSRARMHQKRAFHIKKKYFKKPEEAAKAQPAKELYVTKKIGGDKNGGERKVLIKKPPQLLDSVKTKPKVKYGENSKKLFKNHKRYLRPTLTPGTVCIVLVGPHKGKRVVFLKQLESGLLLVTGPHKYNGYPLRRINQIYLIATKTKLDISGVKLPEHLNDKYFARSKKSIKKGETDIFAHNKQEYVVSEQRKKDQKLVDQMIIDAIKKREDKGFLKSYLKSLFELKKGQYPHNMVF</sequence>
<evidence type="ECO:0000256" key="3">
    <source>
        <dbReference type="ARBA" id="ARBA00023274"/>
    </source>
</evidence>
<evidence type="ECO:0000256" key="1">
    <source>
        <dbReference type="ARBA" id="ARBA00010592"/>
    </source>
</evidence>
<dbReference type="GO" id="GO:0003735">
    <property type="term" value="F:structural constituent of ribosome"/>
    <property type="evidence" value="ECO:0007669"/>
    <property type="project" value="InterPro"/>
</dbReference>
<dbReference type="FunFam" id="2.30.30.30:FF:000014">
    <property type="entry name" value="60S ribosomal protein L6"/>
    <property type="match status" value="1"/>
</dbReference>
<evidence type="ECO:0000313" key="9">
    <source>
        <dbReference type="Proteomes" id="UP000887565"/>
    </source>
</evidence>
<comment type="similarity">
    <text evidence="1">Belongs to the eukaryotic ribosomal protein eL6 family.</text>
</comment>
<dbReference type="Pfam" id="PF03868">
    <property type="entry name" value="Ribosomal_L6e_N"/>
    <property type="match status" value="1"/>
</dbReference>
<keyword evidence="2" id="KW-0689">Ribosomal protein</keyword>
<proteinExistence type="inferred from homology"/>
<dbReference type="GO" id="GO:0022625">
    <property type="term" value="C:cytosolic large ribosomal subunit"/>
    <property type="evidence" value="ECO:0007669"/>
    <property type="project" value="TreeGrafter"/>
</dbReference>
<dbReference type="InterPro" id="IPR005568">
    <property type="entry name" value="Ribosomal_uL6_N"/>
</dbReference>
<dbReference type="PANTHER" id="PTHR10715:SF0">
    <property type="entry name" value="LARGE RIBOSOMAL SUBUNIT PROTEIN EL6"/>
    <property type="match status" value="1"/>
</dbReference>
<dbReference type="Proteomes" id="UP000887565">
    <property type="component" value="Unplaced"/>
</dbReference>
<dbReference type="AlphaFoldDB" id="A0A915KK49"/>
<dbReference type="PANTHER" id="PTHR10715">
    <property type="entry name" value="60S RIBOSOMAL PROTEIN L6"/>
    <property type="match status" value="1"/>
</dbReference>
<comment type="subunit">
    <text evidence="7">Component of the large ribosomal subunit. May bind IPO9 with low affinity.</text>
</comment>
<dbReference type="OMA" id="KWYNADD"/>
<dbReference type="InterPro" id="IPR014722">
    <property type="entry name" value="Rib_uL2_dom2"/>
</dbReference>
<dbReference type="CDD" id="cd13156">
    <property type="entry name" value="KOW_RPL6"/>
    <property type="match status" value="1"/>
</dbReference>
<dbReference type="InterPro" id="IPR000915">
    <property type="entry name" value="60S_ribosomal_eL6"/>
</dbReference>
<evidence type="ECO:0000256" key="5">
    <source>
        <dbReference type="ARBA" id="ARBA00035233"/>
    </source>
</evidence>
<evidence type="ECO:0000259" key="8">
    <source>
        <dbReference type="Pfam" id="PF03868"/>
    </source>
</evidence>
<dbReference type="Pfam" id="PF01159">
    <property type="entry name" value="Ribosomal_L6e"/>
    <property type="match status" value="1"/>
</dbReference>
<dbReference type="WBParaSite" id="nRc.2.0.1.t38392-RA">
    <property type="protein sequence ID" value="nRc.2.0.1.t38392-RA"/>
    <property type="gene ID" value="nRc.2.0.1.g38392"/>
</dbReference>
<dbReference type="InterPro" id="IPR008991">
    <property type="entry name" value="Translation_prot_SH3-like_sf"/>
</dbReference>
<dbReference type="GO" id="GO:0000027">
    <property type="term" value="P:ribosomal large subunit assembly"/>
    <property type="evidence" value="ECO:0007669"/>
    <property type="project" value="TreeGrafter"/>
</dbReference>
<keyword evidence="9" id="KW-1185">Reference proteome</keyword>
<dbReference type="SUPFAM" id="SSF50104">
    <property type="entry name" value="Translation proteins SH3-like domain"/>
    <property type="match status" value="1"/>
</dbReference>
<accession>A0A915KK49</accession>
<organism evidence="9 10">
    <name type="scientific">Romanomermis culicivorax</name>
    <name type="common">Nematode worm</name>
    <dbReference type="NCBI Taxonomy" id="13658"/>
    <lineage>
        <taxon>Eukaryota</taxon>
        <taxon>Metazoa</taxon>
        <taxon>Ecdysozoa</taxon>
        <taxon>Nematoda</taxon>
        <taxon>Enoplea</taxon>
        <taxon>Dorylaimia</taxon>
        <taxon>Mermithida</taxon>
        <taxon>Mermithoidea</taxon>
        <taxon>Mermithidae</taxon>
        <taxon>Romanomermis</taxon>
    </lineage>
</organism>
<feature type="domain" description="Large ribosomal subunit protein uL6 N-terminal" evidence="8">
    <location>
        <begin position="6"/>
        <end position="61"/>
    </location>
</feature>
<evidence type="ECO:0000256" key="6">
    <source>
        <dbReference type="ARBA" id="ARBA00035351"/>
    </source>
</evidence>
<evidence type="ECO:0000313" key="10">
    <source>
        <dbReference type="WBParaSite" id="nRc.2.0.1.t38392-RA"/>
    </source>
</evidence>
<comment type="function">
    <text evidence="4">Component of the large ribosomal subunit. The ribosome is a large ribonucleoprotein complex responsible for the synthesis of proteins in the cell.</text>
</comment>
<name>A0A915KK49_ROMCU</name>
<dbReference type="GO" id="GO:0002181">
    <property type="term" value="P:cytoplasmic translation"/>
    <property type="evidence" value="ECO:0007669"/>
    <property type="project" value="TreeGrafter"/>
</dbReference>